<evidence type="ECO:0000313" key="10">
    <source>
        <dbReference type="EMBL" id="MBN1573531.1"/>
    </source>
</evidence>
<dbReference type="CDD" id="cd03586">
    <property type="entry name" value="PolY_Pol_IV_kappa"/>
    <property type="match status" value="1"/>
</dbReference>
<proteinExistence type="inferred from homology"/>
<comment type="function">
    <text evidence="8">Poorly processive, error-prone DNA polymerase involved in untargeted mutagenesis. Copies undamaged DNA at stalled replication forks, which arise in vivo from mismatched or misaligned primer ends. These misaligned primers can be extended by PolIV. Exhibits no 3'-5' exonuclease (proofreading) activity. May be involved in translesional synthesis, in conjunction with the beta clamp from PolIII.</text>
</comment>
<gene>
    <name evidence="8 10" type="primary">dinB</name>
    <name evidence="10" type="ORF">JW984_10085</name>
</gene>
<dbReference type="NCBIfam" id="NF002677">
    <property type="entry name" value="PRK02406.1"/>
    <property type="match status" value="1"/>
</dbReference>
<dbReference type="GO" id="GO:0000287">
    <property type="term" value="F:magnesium ion binding"/>
    <property type="evidence" value="ECO:0007669"/>
    <property type="project" value="UniProtKB-UniRule"/>
</dbReference>
<name>A0A9D8KEK9_9DELT</name>
<evidence type="ECO:0000256" key="8">
    <source>
        <dbReference type="HAMAP-Rule" id="MF_01113"/>
    </source>
</evidence>
<dbReference type="SUPFAM" id="SSF100879">
    <property type="entry name" value="Lesion bypass DNA polymerase (Y-family), little finger domain"/>
    <property type="match status" value="1"/>
</dbReference>
<keyword evidence="6 8" id="KW-0460">Magnesium</keyword>
<dbReference type="PANTHER" id="PTHR11076:SF33">
    <property type="entry name" value="DNA POLYMERASE KAPPA"/>
    <property type="match status" value="1"/>
</dbReference>
<evidence type="ECO:0000259" key="9">
    <source>
        <dbReference type="PROSITE" id="PS50173"/>
    </source>
</evidence>
<evidence type="ECO:0000256" key="1">
    <source>
        <dbReference type="ARBA" id="ARBA00010945"/>
    </source>
</evidence>
<feature type="active site" evidence="8">
    <location>
        <position position="125"/>
    </location>
</feature>
<dbReference type="InterPro" id="IPR043502">
    <property type="entry name" value="DNA/RNA_pol_sf"/>
</dbReference>
<dbReference type="InterPro" id="IPR001126">
    <property type="entry name" value="UmuC"/>
</dbReference>
<reference evidence="10" key="2">
    <citation type="submission" date="2021-01" db="EMBL/GenBank/DDBJ databases">
        <authorList>
            <person name="Hahn C.R."/>
            <person name="Youssef N.H."/>
            <person name="Elshahed M."/>
        </authorList>
    </citation>
    <scope>NUCLEOTIDE SEQUENCE</scope>
    <source>
        <strain evidence="10">Zod_Metabat.24</strain>
    </source>
</reference>
<comment type="similarity">
    <text evidence="1 8">Belongs to the DNA polymerase type-Y family.</text>
</comment>
<dbReference type="EC" id="2.7.7.7" evidence="8"/>
<dbReference type="GO" id="GO:0009432">
    <property type="term" value="P:SOS response"/>
    <property type="evidence" value="ECO:0007669"/>
    <property type="project" value="TreeGrafter"/>
</dbReference>
<protein>
    <recommendedName>
        <fullName evidence="8">DNA polymerase IV</fullName>
        <shortName evidence="8">Pol IV</shortName>
        <ecNumber evidence="8">2.7.7.7</ecNumber>
    </recommendedName>
</protein>
<feature type="binding site" evidence="8">
    <location>
        <position position="124"/>
    </location>
    <ligand>
        <name>Mg(2+)</name>
        <dbReference type="ChEBI" id="CHEBI:18420"/>
    </ligand>
</feature>
<dbReference type="GO" id="GO:0003887">
    <property type="term" value="F:DNA-directed DNA polymerase activity"/>
    <property type="evidence" value="ECO:0007669"/>
    <property type="project" value="UniProtKB-UniRule"/>
</dbReference>
<dbReference type="Gene3D" id="3.40.1170.60">
    <property type="match status" value="1"/>
</dbReference>
<comment type="subunit">
    <text evidence="8">Monomer.</text>
</comment>
<organism evidence="10 11">
    <name type="scientific">Candidatus Zymogenus saltonus</name>
    <dbReference type="NCBI Taxonomy" id="2844893"/>
    <lineage>
        <taxon>Bacteria</taxon>
        <taxon>Deltaproteobacteria</taxon>
        <taxon>Candidatus Zymogenia</taxon>
        <taxon>Candidatus Zymogeniales</taxon>
        <taxon>Candidatus Zymogenaceae</taxon>
        <taxon>Candidatus Zymogenus</taxon>
    </lineage>
</organism>
<keyword evidence="4 8" id="KW-0479">Metal-binding</keyword>
<dbReference type="InterPro" id="IPR024728">
    <property type="entry name" value="PolY_HhH_motif"/>
</dbReference>
<evidence type="ECO:0000256" key="2">
    <source>
        <dbReference type="ARBA" id="ARBA00022679"/>
    </source>
</evidence>
<dbReference type="PANTHER" id="PTHR11076">
    <property type="entry name" value="DNA REPAIR POLYMERASE UMUC / TRANSFERASE FAMILY MEMBER"/>
    <property type="match status" value="1"/>
</dbReference>
<dbReference type="AlphaFoldDB" id="A0A9D8KEK9"/>
<dbReference type="InterPro" id="IPR036775">
    <property type="entry name" value="DNA_pol_Y-fam_lit_finger_sf"/>
</dbReference>
<evidence type="ECO:0000313" key="11">
    <source>
        <dbReference type="Proteomes" id="UP000809273"/>
    </source>
</evidence>
<dbReference type="Gene3D" id="1.10.150.20">
    <property type="entry name" value="5' to 3' exonuclease, C-terminal subdomain"/>
    <property type="match status" value="1"/>
</dbReference>
<dbReference type="InterPro" id="IPR022880">
    <property type="entry name" value="DNApol_IV"/>
</dbReference>
<keyword evidence="8" id="KW-0238">DNA-binding</keyword>
<keyword evidence="3 8" id="KW-0548">Nucleotidyltransferase</keyword>
<dbReference type="GO" id="GO:0005829">
    <property type="term" value="C:cytosol"/>
    <property type="evidence" value="ECO:0007669"/>
    <property type="project" value="TreeGrafter"/>
</dbReference>
<keyword evidence="5 8" id="KW-0227">DNA damage</keyword>
<keyword evidence="8" id="KW-0515">Mutator protein</keyword>
<dbReference type="EMBL" id="JAFGIX010000052">
    <property type="protein sequence ID" value="MBN1573531.1"/>
    <property type="molecule type" value="Genomic_DNA"/>
</dbReference>
<comment type="cofactor">
    <cofactor evidence="8">
        <name>Mg(2+)</name>
        <dbReference type="ChEBI" id="CHEBI:18420"/>
    </cofactor>
    <text evidence="8">Binds 2 magnesium ions per subunit.</text>
</comment>
<evidence type="ECO:0000256" key="6">
    <source>
        <dbReference type="ARBA" id="ARBA00022842"/>
    </source>
</evidence>
<evidence type="ECO:0000256" key="7">
    <source>
        <dbReference type="ARBA" id="ARBA00023204"/>
    </source>
</evidence>
<dbReference type="Pfam" id="PF11799">
    <property type="entry name" value="IMS_C"/>
    <property type="match status" value="1"/>
</dbReference>
<comment type="caution">
    <text evidence="10">The sequence shown here is derived from an EMBL/GenBank/DDBJ whole genome shotgun (WGS) entry which is preliminary data.</text>
</comment>
<dbReference type="Gene3D" id="3.30.1490.100">
    <property type="entry name" value="DNA polymerase, Y-family, little finger domain"/>
    <property type="match status" value="1"/>
</dbReference>
<reference evidence="10" key="1">
    <citation type="journal article" date="2021" name="Environ. Microbiol.">
        <title>Genomic characterization of three novel Desulfobacterota classes expand the metabolic and phylogenetic diversity of the phylum.</title>
        <authorList>
            <person name="Murphy C.L."/>
            <person name="Biggerstaff J."/>
            <person name="Eichhorn A."/>
            <person name="Ewing E."/>
            <person name="Shahan R."/>
            <person name="Soriano D."/>
            <person name="Stewart S."/>
            <person name="VanMol K."/>
            <person name="Walker R."/>
            <person name="Walters P."/>
            <person name="Elshahed M.S."/>
            <person name="Youssef N.H."/>
        </authorList>
    </citation>
    <scope>NUCLEOTIDE SEQUENCE</scope>
    <source>
        <strain evidence="10">Zod_Metabat.24</strain>
    </source>
</reference>
<dbReference type="FunFam" id="3.40.1170.60:FF:000003">
    <property type="entry name" value="DNA polymerase eta"/>
    <property type="match status" value="1"/>
</dbReference>
<sequence>MPIDLVKSAFITPKLKGRKITENRCVLHLDMDAFFAQVEQATNPALRGKPIAVVGSKKRTVIVTSSYEARKNGVKTGMTMGEGMRACPELILVPGNNRKYIDTSVKIMKILKEFSPMVEVFSIDEAFADLTGSLRLFGGKEAIGRLVKERIRGELNLTCSVGIAPNKLIAKLASDLRKPDGLVIVNDGEVPALLEDLPIEEICGIGKKMGKKLRTLGIGTMGELGRYPAQVLKKKFGIIGERLHYMGLGIDESPVVPLGDEDPAKSIGHSMTFPADVEEREDMNRYLLLLSEKVGRRARKHGCSGRTVYLYVRFSDFTGTGKRQTVKSPVNLDFDIYCVASKILDTIEIERPVRLLGVSITNLAYNGKQFPLFTGERREFLLTDAMDSVKDIYGEDALTYATVTQRQIEAGVISPAWRPQGPRRVDPK</sequence>
<keyword evidence="7 8" id="KW-0234">DNA repair</keyword>
<dbReference type="Gene3D" id="3.30.70.270">
    <property type="match status" value="1"/>
</dbReference>
<feature type="domain" description="UmuC" evidence="9">
    <location>
        <begin position="26"/>
        <end position="206"/>
    </location>
</feature>
<dbReference type="GO" id="GO:0003684">
    <property type="term" value="F:damaged DNA binding"/>
    <property type="evidence" value="ECO:0007669"/>
    <property type="project" value="InterPro"/>
</dbReference>
<accession>A0A9D8KEK9</accession>
<dbReference type="HAMAP" id="MF_01113">
    <property type="entry name" value="DNApol_IV"/>
    <property type="match status" value="1"/>
</dbReference>
<dbReference type="Pfam" id="PF00817">
    <property type="entry name" value="IMS"/>
    <property type="match status" value="1"/>
</dbReference>
<dbReference type="InterPro" id="IPR043128">
    <property type="entry name" value="Rev_trsase/Diguanyl_cyclase"/>
</dbReference>
<dbReference type="InterPro" id="IPR050116">
    <property type="entry name" value="DNA_polymerase-Y"/>
</dbReference>
<keyword evidence="8" id="KW-0239">DNA-directed DNA polymerase</keyword>
<comment type="subcellular location">
    <subcellularLocation>
        <location evidence="8">Cytoplasm</location>
    </subcellularLocation>
</comment>
<comment type="catalytic activity">
    <reaction evidence="8">
        <text>DNA(n) + a 2'-deoxyribonucleoside 5'-triphosphate = DNA(n+1) + diphosphate</text>
        <dbReference type="Rhea" id="RHEA:22508"/>
        <dbReference type="Rhea" id="RHEA-COMP:17339"/>
        <dbReference type="Rhea" id="RHEA-COMP:17340"/>
        <dbReference type="ChEBI" id="CHEBI:33019"/>
        <dbReference type="ChEBI" id="CHEBI:61560"/>
        <dbReference type="ChEBI" id="CHEBI:173112"/>
        <dbReference type="EC" id="2.7.7.7"/>
    </reaction>
</comment>
<dbReference type="InterPro" id="IPR017961">
    <property type="entry name" value="DNA_pol_Y-fam_little_finger"/>
</dbReference>
<keyword evidence="8" id="KW-0963">Cytoplasm</keyword>
<evidence type="ECO:0000256" key="5">
    <source>
        <dbReference type="ARBA" id="ARBA00022763"/>
    </source>
</evidence>
<evidence type="ECO:0000256" key="4">
    <source>
        <dbReference type="ARBA" id="ARBA00022723"/>
    </source>
</evidence>
<keyword evidence="8" id="KW-0235">DNA replication</keyword>
<dbReference type="Pfam" id="PF11798">
    <property type="entry name" value="IMS_HHH"/>
    <property type="match status" value="1"/>
</dbReference>
<feature type="binding site" evidence="8">
    <location>
        <position position="30"/>
    </location>
    <ligand>
        <name>Mg(2+)</name>
        <dbReference type="ChEBI" id="CHEBI:18420"/>
    </ligand>
</feature>
<evidence type="ECO:0000256" key="3">
    <source>
        <dbReference type="ARBA" id="ARBA00022695"/>
    </source>
</evidence>
<keyword evidence="2 8" id="KW-0808">Transferase</keyword>
<dbReference type="GO" id="GO:0042276">
    <property type="term" value="P:error-prone translesion synthesis"/>
    <property type="evidence" value="ECO:0007669"/>
    <property type="project" value="TreeGrafter"/>
</dbReference>
<dbReference type="GO" id="GO:0006261">
    <property type="term" value="P:DNA-templated DNA replication"/>
    <property type="evidence" value="ECO:0007669"/>
    <property type="project" value="UniProtKB-UniRule"/>
</dbReference>
<dbReference type="SUPFAM" id="SSF56672">
    <property type="entry name" value="DNA/RNA polymerases"/>
    <property type="match status" value="1"/>
</dbReference>
<dbReference type="PROSITE" id="PS50173">
    <property type="entry name" value="UMUC"/>
    <property type="match status" value="1"/>
</dbReference>
<dbReference type="Proteomes" id="UP000809273">
    <property type="component" value="Unassembled WGS sequence"/>
</dbReference>
<feature type="site" description="Substrate discrimination" evidence="8">
    <location>
        <position position="35"/>
    </location>
</feature>
<dbReference type="GO" id="GO:0006281">
    <property type="term" value="P:DNA repair"/>
    <property type="evidence" value="ECO:0007669"/>
    <property type="project" value="UniProtKB-UniRule"/>
</dbReference>